<dbReference type="PANTHER" id="PTHR12506:SF50">
    <property type="entry name" value="ZINC FINGER CCCH DOMAIN-CONTAINING PROTEIN 26"/>
    <property type="match status" value="1"/>
</dbReference>
<organism evidence="8">
    <name type="scientific">Sesamum radiatum</name>
    <name type="common">Black benniseed</name>
    <dbReference type="NCBI Taxonomy" id="300843"/>
    <lineage>
        <taxon>Eukaryota</taxon>
        <taxon>Viridiplantae</taxon>
        <taxon>Streptophyta</taxon>
        <taxon>Embryophyta</taxon>
        <taxon>Tracheophyta</taxon>
        <taxon>Spermatophyta</taxon>
        <taxon>Magnoliopsida</taxon>
        <taxon>eudicotyledons</taxon>
        <taxon>Gunneridae</taxon>
        <taxon>Pentapetalae</taxon>
        <taxon>asterids</taxon>
        <taxon>lamiids</taxon>
        <taxon>Lamiales</taxon>
        <taxon>Pedaliaceae</taxon>
        <taxon>Sesamum</taxon>
    </lineage>
</organism>
<evidence type="ECO:0000313" key="8">
    <source>
        <dbReference type="EMBL" id="KAL0307159.1"/>
    </source>
</evidence>
<evidence type="ECO:0000256" key="3">
    <source>
        <dbReference type="ARBA" id="ARBA00022833"/>
    </source>
</evidence>
<dbReference type="GO" id="GO:0008270">
    <property type="term" value="F:zinc ion binding"/>
    <property type="evidence" value="ECO:0007669"/>
    <property type="project" value="UniProtKB-KW"/>
</dbReference>
<dbReference type="GO" id="GO:0003677">
    <property type="term" value="F:DNA binding"/>
    <property type="evidence" value="ECO:0007669"/>
    <property type="project" value="UniProtKB-KW"/>
</dbReference>
<keyword evidence="4" id="KW-0238">DNA-binding</keyword>
<keyword evidence="6" id="KW-0812">Transmembrane</keyword>
<proteinExistence type="predicted"/>
<dbReference type="Gene3D" id="4.10.1000.10">
    <property type="entry name" value="Zinc finger, CCCH-type"/>
    <property type="match status" value="1"/>
</dbReference>
<evidence type="ECO:0000256" key="1">
    <source>
        <dbReference type="ARBA" id="ARBA00022723"/>
    </source>
</evidence>
<evidence type="ECO:0000256" key="6">
    <source>
        <dbReference type="SAM" id="Phobius"/>
    </source>
</evidence>
<dbReference type="SUPFAM" id="SSF90229">
    <property type="entry name" value="CCCH zinc finger"/>
    <property type="match status" value="2"/>
</dbReference>
<dbReference type="PROSITE" id="PS50103">
    <property type="entry name" value="ZF_C3H1"/>
    <property type="match status" value="2"/>
</dbReference>
<reference evidence="8" key="1">
    <citation type="submission" date="2020-06" db="EMBL/GenBank/DDBJ databases">
        <authorList>
            <person name="Li T."/>
            <person name="Hu X."/>
            <person name="Zhang T."/>
            <person name="Song X."/>
            <person name="Zhang H."/>
            <person name="Dai N."/>
            <person name="Sheng W."/>
            <person name="Hou X."/>
            <person name="Wei L."/>
        </authorList>
    </citation>
    <scope>NUCLEOTIDE SEQUENCE</scope>
    <source>
        <strain evidence="8">G02</strain>
        <tissue evidence="8">Leaf</tissue>
    </source>
</reference>
<feature type="zinc finger region" description="C3H1-type" evidence="5">
    <location>
        <begin position="23"/>
        <end position="44"/>
    </location>
</feature>
<dbReference type="PANTHER" id="PTHR12506">
    <property type="entry name" value="PROTEIN PHOSPHATASE RELATED"/>
    <property type="match status" value="1"/>
</dbReference>
<dbReference type="InterPro" id="IPR036855">
    <property type="entry name" value="Znf_CCCH_sf"/>
</dbReference>
<dbReference type="InterPro" id="IPR000571">
    <property type="entry name" value="Znf_CCCH"/>
</dbReference>
<feature type="transmembrane region" description="Helical" evidence="6">
    <location>
        <begin position="6"/>
        <end position="26"/>
    </location>
</feature>
<dbReference type="GO" id="GO:0003729">
    <property type="term" value="F:mRNA binding"/>
    <property type="evidence" value="ECO:0007669"/>
    <property type="project" value="TreeGrafter"/>
</dbReference>
<dbReference type="InterPro" id="IPR050974">
    <property type="entry name" value="Plant_ZF_CCCH"/>
</dbReference>
<reference evidence="8" key="2">
    <citation type="journal article" date="2024" name="Plant">
        <title>Genomic evolution and insights into agronomic trait innovations of Sesamum species.</title>
        <authorList>
            <person name="Miao H."/>
            <person name="Wang L."/>
            <person name="Qu L."/>
            <person name="Liu H."/>
            <person name="Sun Y."/>
            <person name="Le M."/>
            <person name="Wang Q."/>
            <person name="Wei S."/>
            <person name="Zheng Y."/>
            <person name="Lin W."/>
            <person name="Duan Y."/>
            <person name="Cao H."/>
            <person name="Xiong S."/>
            <person name="Wang X."/>
            <person name="Wei L."/>
            <person name="Li C."/>
            <person name="Ma Q."/>
            <person name="Ju M."/>
            <person name="Zhao R."/>
            <person name="Li G."/>
            <person name="Mu C."/>
            <person name="Tian Q."/>
            <person name="Mei H."/>
            <person name="Zhang T."/>
            <person name="Gao T."/>
            <person name="Zhang H."/>
        </authorList>
    </citation>
    <scope>NUCLEOTIDE SEQUENCE</scope>
    <source>
        <strain evidence="8">G02</strain>
    </source>
</reference>
<keyword evidence="1 5" id="KW-0479">Metal-binding</keyword>
<name>A0AAW2KJZ0_SESRA</name>
<gene>
    <name evidence="8" type="ORF">Sradi_6133200</name>
</gene>
<evidence type="ECO:0000259" key="7">
    <source>
        <dbReference type="PROSITE" id="PS50103"/>
    </source>
</evidence>
<dbReference type="AlphaFoldDB" id="A0AAW2KJZ0"/>
<keyword evidence="2 5" id="KW-0863">Zinc-finger</keyword>
<accession>A0AAW2KJZ0</accession>
<dbReference type="Pfam" id="PF00642">
    <property type="entry name" value="zf-CCCH"/>
    <property type="match status" value="2"/>
</dbReference>
<dbReference type="SMART" id="SM00356">
    <property type="entry name" value="ZnF_C3H1"/>
    <property type="match status" value="2"/>
</dbReference>
<evidence type="ECO:0000256" key="2">
    <source>
        <dbReference type="ARBA" id="ARBA00022771"/>
    </source>
</evidence>
<keyword evidence="6" id="KW-1133">Transmembrane helix</keyword>
<comment type="caution">
    <text evidence="8">The sequence shown here is derived from an EMBL/GenBank/DDBJ whole genome shotgun (WGS) entry which is preliminary data.</text>
</comment>
<keyword evidence="3 5" id="KW-0862">Zinc</keyword>
<evidence type="ECO:0000256" key="4">
    <source>
        <dbReference type="ARBA" id="ARBA00023125"/>
    </source>
</evidence>
<dbReference type="EMBL" id="JACGWJ010000028">
    <property type="protein sequence ID" value="KAL0307159.1"/>
    <property type="molecule type" value="Genomic_DNA"/>
</dbReference>
<keyword evidence="6" id="KW-0472">Membrane</keyword>
<protein>
    <submittedName>
        <fullName evidence="8">Zinc finger CCCH domain-containing protein 37</fullName>
    </submittedName>
</protein>
<evidence type="ECO:0000256" key="5">
    <source>
        <dbReference type="PROSITE-ProRule" id="PRU00723"/>
    </source>
</evidence>
<feature type="domain" description="C3H1-type" evidence="7">
    <location>
        <begin position="90"/>
        <end position="118"/>
    </location>
</feature>
<feature type="zinc finger region" description="C3H1-type" evidence="5">
    <location>
        <begin position="90"/>
        <end position="118"/>
    </location>
</feature>
<feature type="domain" description="C3H1-type" evidence="7">
    <location>
        <begin position="23"/>
        <end position="44"/>
    </location>
</feature>
<sequence length="175" mass="19218">MDMYGSVIYSYYWVFSLTAFFLQFYLKTGTCKYGSTCKYHHPKDRQGDNRPKDSKPDSLILLNILGLPMRQVHMRFSLVLALIPHSIFSLQDGKACPYYMRTGLCKYGYACKFHHPQPTSAANVLPVVGPVYGSGASAVAPSSGAPSVGEIPAPTLPKATYFSSSLLHVPQATCP</sequence>